<evidence type="ECO:0000256" key="1">
    <source>
        <dbReference type="PIRSR" id="PIRSR000846-1"/>
    </source>
</evidence>
<dbReference type="Pfam" id="PF09830">
    <property type="entry name" value="ATP_transf"/>
    <property type="match status" value="1"/>
</dbReference>
<dbReference type="Gene3D" id="3.30.428.70">
    <property type="match status" value="1"/>
</dbReference>
<accession>A0A367XMI5</accession>
<protein>
    <submittedName>
        <fullName evidence="4">Protein APA1</fullName>
    </submittedName>
</protein>
<dbReference type="PIRSF" id="PIRSF000846">
    <property type="entry name" value="ATP_adenylyltr"/>
    <property type="match status" value="1"/>
</dbReference>
<sequence>MASSGYALPDDFYQSLSSKYDSAVKGEHVLFNGDSAVNEIEKATVGDTTVDVQLTLLKSLMHRPESGNKDENPFAKPEPELTVVDSYGAGEEFKIVFNKFPVVPKHFMLLTKEFKSQDTPLSPNELFATYNILAALDKQKSESNEEWFAFYNSGPESGASQPHKHIQFMTLPPRSEFKPYAETLDKVLDPRGVQVPAQNKDLPFAHFAVQIPNTVEDESVLAELYVNILQRTLTELRENDQTHISYNFIMTTKYTLMVPRSKGKYDEKMGINSCGFQGLLLCKNEELFEMVKSVGPLQILGEVGLPNTAGKKSTEYDY</sequence>
<gene>
    <name evidence="4" type="primary">APA1_1</name>
    <name evidence="4" type="ORF">Cantr_04637</name>
</gene>
<dbReference type="SUPFAM" id="SSF54197">
    <property type="entry name" value="HIT-like"/>
    <property type="match status" value="1"/>
</dbReference>
<keyword evidence="5" id="KW-1185">Reference proteome</keyword>
<dbReference type="InterPro" id="IPR045759">
    <property type="entry name" value="Ap4A_phos1/2_N"/>
</dbReference>
<proteinExistence type="predicted"/>
<dbReference type="Proteomes" id="UP000253472">
    <property type="component" value="Unassembled WGS sequence"/>
</dbReference>
<dbReference type="InterPro" id="IPR036265">
    <property type="entry name" value="HIT-like_sf"/>
</dbReference>
<dbReference type="InterPro" id="IPR019200">
    <property type="entry name" value="ATP_adenylylTrfase_C"/>
</dbReference>
<feature type="active site" description="Nucleophile" evidence="1">
    <location>
        <position position="165"/>
    </location>
</feature>
<organism evidence="4 5">
    <name type="scientific">Candida viswanathii</name>
    <dbReference type="NCBI Taxonomy" id="5486"/>
    <lineage>
        <taxon>Eukaryota</taxon>
        <taxon>Fungi</taxon>
        <taxon>Dikarya</taxon>
        <taxon>Ascomycota</taxon>
        <taxon>Saccharomycotina</taxon>
        <taxon>Pichiomycetes</taxon>
        <taxon>Debaryomycetaceae</taxon>
        <taxon>Candida/Lodderomyces clade</taxon>
        <taxon>Candida</taxon>
    </lineage>
</organism>
<evidence type="ECO:0000313" key="4">
    <source>
        <dbReference type="EMBL" id="RCK54853.1"/>
    </source>
</evidence>
<comment type="caution">
    <text evidence="4">The sequence shown here is derived from an EMBL/GenBank/DDBJ whole genome shotgun (WGS) entry which is preliminary data.</text>
</comment>
<dbReference type="EMBL" id="QLNQ01000030">
    <property type="protein sequence ID" value="RCK54853.1"/>
    <property type="molecule type" value="Genomic_DNA"/>
</dbReference>
<dbReference type="InterPro" id="IPR009163">
    <property type="entry name" value="Ap4A_phos1/2"/>
</dbReference>
<dbReference type="Pfam" id="PF19327">
    <property type="entry name" value="Ap4A_phos_N"/>
    <property type="match status" value="1"/>
</dbReference>
<dbReference type="PANTHER" id="PTHR38420">
    <property type="entry name" value="AP-4-A PHOSPHORYLASE II"/>
    <property type="match status" value="1"/>
</dbReference>
<feature type="domain" description="ATP adenylyltransferase C-terminal" evidence="2">
    <location>
        <begin position="201"/>
        <end position="306"/>
    </location>
</feature>
<name>A0A367XMI5_9ASCO</name>
<dbReference type="OrthoDB" id="10267950at2759"/>
<evidence type="ECO:0000259" key="3">
    <source>
        <dbReference type="Pfam" id="PF19327"/>
    </source>
</evidence>
<dbReference type="AlphaFoldDB" id="A0A367XMI5"/>
<reference evidence="4 5" key="1">
    <citation type="submission" date="2018-06" db="EMBL/GenBank/DDBJ databases">
        <title>Whole genome sequencing of Candida tropicalis (genome annotated by CSBL at Korea University).</title>
        <authorList>
            <person name="Ahn J."/>
        </authorList>
    </citation>
    <scope>NUCLEOTIDE SEQUENCE [LARGE SCALE GENOMIC DNA]</scope>
    <source>
        <strain evidence="4 5">ATCC 20962</strain>
    </source>
</reference>
<dbReference type="GO" id="GO:0009117">
    <property type="term" value="P:nucleotide metabolic process"/>
    <property type="evidence" value="ECO:0007669"/>
    <property type="project" value="InterPro"/>
</dbReference>
<dbReference type="GO" id="GO:0003877">
    <property type="term" value="F:ATP:ADP adenylyltransferase activity"/>
    <property type="evidence" value="ECO:0007669"/>
    <property type="project" value="InterPro"/>
</dbReference>
<evidence type="ECO:0000259" key="2">
    <source>
        <dbReference type="Pfam" id="PF09830"/>
    </source>
</evidence>
<feature type="domain" description="Ap4A phosphorylase 1/2 N-terminal" evidence="3">
    <location>
        <begin position="66"/>
        <end position="175"/>
    </location>
</feature>
<dbReference type="InterPro" id="IPR043171">
    <property type="entry name" value="Ap4A_phos1/2-like"/>
</dbReference>
<dbReference type="GO" id="GO:0005524">
    <property type="term" value="F:ATP binding"/>
    <property type="evidence" value="ECO:0007669"/>
    <property type="project" value="InterPro"/>
</dbReference>
<evidence type="ECO:0000313" key="5">
    <source>
        <dbReference type="Proteomes" id="UP000253472"/>
    </source>
</evidence>
<dbReference type="PANTHER" id="PTHR38420:SF1">
    <property type="entry name" value="PUTATIVE (AFU_ORTHOLOGUE AFUA_5G14690)-RELATED"/>
    <property type="match status" value="1"/>
</dbReference>
<dbReference type="STRING" id="5486.A0A367XMI5"/>